<proteinExistence type="predicted"/>
<reference evidence="2 3" key="1">
    <citation type="journal article" date="2020" name="Int. J. Syst. Evol. Microbiol.">
        <title>Novel acetic acid bacteria from cider fermentations: Acetobacter conturbans sp. nov. and Acetobacter fallax sp. nov.</title>
        <authorList>
            <person name="Sombolestani A.S."/>
            <person name="Cleenwerck I."/>
            <person name="Cnockaert M."/>
            <person name="Borremans W."/>
            <person name="Wieme A.D."/>
            <person name="De Vuyst L."/>
            <person name="Vandamme P."/>
        </authorList>
    </citation>
    <scope>NUCLEOTIDE SEQUENCE [LARGE SCALE GENOMIC DNA]</scope>
    <source>
        <strain evidence="2 3">LMG 30640</strain>
    </source>
</reference>
<dbReference type="EMBL" id="WOTB01000037">
    <property type="protein sequence ID" value="NHN86521.1"/>
    <property type="molecule type" value="Genomic_DNA"/>
</dbReference>
<name>A0ABX0JSR1_9PROT</name>
<evidence type="ECO:0000259" key="1">
    <source>
        <dbReference type="Pfam" id="PF01609"/>
    </source>
</evidence>
<dbReference type="InterPro" id="IPR002559">
    <property type="entry name" value="Transposase_11"/>
</dbReference>
<keyword evidence="3" id="KW-1185">Reference proteome</keyword>
<organism evidence="2 3">
    <name type="scientific">Acetobacter musti</name>
    <dbReference type="NCBI Taxonomy" id="864732"/>
    <lineage>
        <taxon>Bacteria</taxon>
        <taxon>Pseudomonadati</taxon>
        <taxon>Pseudomonadota</taxon>
        <taxon>Alphaproteobacteria</taxon>
        <taxon>Acetobacterales</taxon>
        <taxon>Acetobacteraceae</taxon>
        <taxon>Acetobacter</taxon>
    </lineage>
</organism>
<feature type="domain" description="Transposase IS4-like" evidence="1">
    <location>
        <begin position="18"/>
        <end position="97"/>
    </location>
</feature>
<comment type="caution">
    <text evidence="2">The sequence shown here is derived from an EMBL/GenBank/DDBJ whole genome shotgun (WGS) entry which is preliminary data.</text>
</comment>
<gene>
    <name evidence="2" type="ORF">GOB93_18070</name>
</gene>
<protein>
    <submittedName>
        <fullName evidence="2">Transposase</fullName>
    </submittedName>
</protein>
<dbReference type="Pfam" id="PF01609">
    <property type="entry name" value="DDE_Tnp_1"/>
    <property type="match status" value="1"/>
</dbReference>
<dbReference type="Proteomes" id="UP000635278">
    <property type="component" value="Unassembled WGS sequence"/>
</dbReference>
<sequence length="112" mass="12308">MSVHTGAPVKKGADQAIGRSRGGLTIKIHAIVDASGETAVLSLMPRQRADITEAEPLLDEVDPESLIVDKAYGANPFIENLEERQISPVIPSRGNRRNPRKILCLLYKTKHR</sequence>
<evidence type="ECO:0000313" key="3">
    <source>
        <dbReference type="Proteomes" id="UP000635278"/>
    </source>
</evidence>
<evidence type="ECO:0000313" key="2">
    <source>
        <dbReference type="EMBL" id="NHN86521.1"/>
    </source>
</evidence>
<accession>A0ABX0JSR1</accession>